<name>A0A8K1CEU4_PYTOL</name>
<evidence type="ECO:0000313" key="2">
    <source>
        <dbReference type="Proteomes" id="UP000794436"/>
    </source>
</evidence>
<organism evidence="1 2">
    <name type="scientific">Pythium oligandrum</name>
    <name type="common">Mycoparasitic fungus</name>
    <dbReference type="NCBI Taxonomy" id="41045"/>
    <lineage>
        <taxon>Eukaryota</taxon>
        <taxon>Sar</taxon>
        <taxon>Stramenopiles</taxon>
        <taxon>Oomycota</taxon>
        <taxon>Peronosporomycetes</taxon>
        <taxon>Pythiales</taxon>
        <taxon>Pythiaceae</taxon>
        <taxon>Pythium</taxon>
    </lineage>
</organism>
<dbReference type="OrthoDB" id="101030at2759"/>
<protein>
    <submittedName>
        <fullName evidence="1">Uncharacterized protein</fullName>
    </submittedName>
</protein>
<comment type="caution">
    <text evidence="1">The sequence shown here is derived from an EMBL/GenBank/DDBJ whole genome shotgun (WGS) entry which is preliminary data.</text>
</comment>
<dbReference type="EMBL" id="SPLM01000077">
    <property type="protein sequence ID" value="TMW61253.1"/>
    <property type="molecule type" value="Genomic_DNA"/>
</dbReference>
<keyword evidence="2" id="KW-1185">Reference proteome</keyword>
<gene>
    <name evidence="1" type="ORF">Poli38472_013716</name>
</gene>
<dbReference type="Proteomes" id="UP000794436">
    <property type="component" value="Unassembled WGS sequence"/>
</dbReference>
<evidence type="ECO:0000313" key="1">
    <source>
        <dbReference type="EMBL" id="TMW61253.1"/>
    </source>
</evidence>
<dbReference type="AlphaFoldDB" id="A0A8K1CEU4"/>
<reference evidence="1" key="1">
    <citation type="submission" date="2019-03" db="EMBL/GenBank/DDBJ databases">
        <title>Long read genome sequence of the mycoparasitic Pythium oligandrum ATCC 38472 isolated from sugarbeet rhizosphere.</title>
        <authorList>
            <person name="Gaulin E."/>
        </authorList>
    </citation>
    <scope>NUCLEOTIDE SEQUENCE</scope>
    <source>
        <strain evidence="1">ATCC 38472_TT</strain>
    </source>
</reference>
<sequence length="190" mass="21883">MMISAILMSWSIRSDLVPTNTNSDSGSRAQTPRIHRYGQCWVKREDVVKEIAFTQDDSQRQWKLESHSIRELELSLDGTINSGVKPLLELIDRQLPASHYLLMASDSVLAFAKALGDPQITLSKTLHQLELRFDTEGFTLTDEMTLAFLSMLENNRHLRYFVFTMPSDVDDRYVSEFEEFDDGYIDLVQQ</sequence>
<proteinExistence type="predicted"/>
<accession>A0A8K1CEU4</accession>